<proteinExistence type="predicted"/>
<dbReference type="EMBL" id="CP036269">
    <property type="protein sequence ID" value="QDT44441.1"/>
    <property type="molecule type" value="Genomic_DNA"/>
</dbReference>
<dbReference type="Proteomes" id="UP000317171">
    <property type="component" value="Chromosome"/>
</dbReference>
<sequence>MVNKQQDTMDQSQTGARNPKWKHRGNILGVILILLTLSPWIYGYLTANAANAQLIGIYQKAEIGGSFNKFKANVRDLSQSHLTAHFWEYGALFDTPLLLGAVNWRLYIRAEDNQIQCVKIRTEDSQDQHPSDAPPDKGDCRCRLIAGEWVEL</sequence>
<gene>
    <name evidence="2" type="ORF">Pan241w_45500</name>
</gene>
<organism evidence="2 3">
    <name type="scientific">Gimesia alba</name>
    <dbReference type="NCBI Taxonomy" id="2527973"/>
    <lineage>
        <taxon>Bacteria</taxon>
        <taxon>Pseudomonadati</taxon>
        <taxon>Planctomycetota</taxon>
        <taxon>Planctomycetia</taxon>
        <taxon>Planctomycetales</taxon>
        <taxon>Planctomycetaceae</taxon>
        <taxon>Gimesia</taxon>
    </lineage>
</organism>
<dbReference type="KEGG" id="gaz:Pan241w_45500"/>
<reference evidence="2 3" key="1">
    <citation type="submission" date="2019-02" db="EMBL/GenBank/DDBJ databases">
        <title>Deep-cultivation of Planctomycetes and their phenomic and genomic characterization uncovers novel biology.</title>
        <authorList>
            <person name="Wiegand S."/>
            <person name="Jogler M."/>
            <person name="Boedeker C."/>
            <person name="Pinto D."/>
            <person name="Vollmers J."/>
            <person name="Rivas-Marin E."/>
            <person name="Kohn T."/>
            <person name="Peeters S.H."/>
            <person name="Heuer A."/>
            <person name="Rast P."/>
            <person name="Oberbeckmann S."/>
            <person name="Bunk B."/>
            <person name="Jeske O."/>
            <person name="Meyerdierks A."/>
            <person name="Storesund J.E."/>
            <person name="Kallscheuer N."/>
            <person name="Luecker S."/>
            <person name="Lage O.M."/>
            <person name="Pohl T."/>
            <person name="Merkel B.J."/>
            <person name="Hornburger P."/>
            <person name="Mueller R.-W."/>
            <person name="Bruemmer F."/>
            <person name="Labrenz M."/>
            <person name="Spormann A.M."/>
            <person name="Op den Camp H."/>
            <person name="Overmann J."/>
            <person name="Amann R."/>
            <person name="Jetten M.S.M."/>
            <person name="Mascher T."/>
            <person name="Medema M.H."/>
            <person name="Devos D.P."/>
            <person name="Kaster A.-K."/>
            <person name="Ovreas L."/>
            <person name="Rohde M."/>
            <person name="Galperin M.Y."/>
            <person name="Jogler C."/>
        </authorList>
    </citation>
    <scope>NUCLEOTIDE SEQUENCE [LARGE SCALE GENOMIC DNA]</scope>
    <source>
        <strain evidence="2 3">Pan241w</strain>
    </source>
</reference>
<dbReference type="AlphaFoldDB" id="A0A517RKN2"/>
<protein>
    <recommendedName>
        <fullName evidence="4">Cytochrome oxidase complex assembly protein 1</fullName>
    </recommendedName>
</protein>
<keyword evidence="1" id="KW-0812">Transmembrane</keyword>
<evidence type="ECO:0008006" key="4">
    <source>
        <dbReference type="Google" id="ProtNLM"/>
    </source>
</evidence>
<keyword evidence="1" id="KW-1133">Transmembrane helix</keyword>
<feature type="transmembrane region" description="Helical" evidence="1">
    <location>
        <begin position="27"/>
        <end position="45"/>
    </location>
</feature>
<accession>A0A517RKN2</accession>
<evidence type="ECO:0000313" key="2">
    <source>
        <dbReference type="EMBL" id="QDT44441.1"/>
    </source>
</evidence>
<keyword evidence="1" id="KW-0472">Membrane</keyword>
<evidence type="ECO:0000313" key="3">
    <source>
        <dbReference type="Proteomes" id="UP000317171"/>
    </source>
</evidence>
<keyword evidence="3" id="KW-1185">Reference proteome</keyword>
<evidence type="ECO:0000256" key="1">
    <source>
        <dbReference type="SAM" id="Phobius"/>
    </source>
</evidence>
<name>A0A517RKN2_9PLAN</name>